<feature type="region of interest" description="Disordered" evidence="2">
    <location>
        <begin position="1"/>
        <end position="46"/>
    </location>
</feature>
<keyword evidence="5" id="KW-1185">Reference proteome</keyword>
<feature type="domain" description="CCHC-type" evidence="3">
    <location>
        <begin position="315"/>
        <end position="330"/>
    </location>
</feature>
<evidence type="ECO:0000256" key="1">
    <source>
        <dbReference type="PROSITE-ProRule" id="PRU00047"/>
    </source>
</evidence>
<sequence length="374" mass="41306">MPPSRVARRGKTARGGRNARRGKNEWENDEGSQHRGNLGNQNDRREQNVEQLGLQPPPNTLLNDFVAALTAHMAQAPRANTSNRAMEVAREFRKLNPPMFDGVSSDPLVADHWLLKIRKLFDVLDVTEDAVRVKLVACQLSGEANEWWKSILATRKASRGLARTAGNVNEPDIENMSWAEARNHDCVEYAMKFHALSRFAPELVSTEEKKCKRFIQGLDGSIQKFVMSGGHTNFAVVLELARKLEALGVNKKNARPPTTTVSAPTGSFRVVSRNYGNQNKKRQGELLQFSRNHSIFWAPTSSSFGGNSSRPPMTCHQCGQLGHIRTQCPNSKTLPPLPSCVQGAPGAYFGCGGFCHIARFCPQRGGTRSESSSV</sequence>
<evidence type="ECO:0000313" key="4">
    <source>
        <dbReference type="EMBL" id="GFS42926.1"/>
    </source>
</evidence>
<dbReference type="PROSITE" id="PS50158">
    <property type="entry name" value="ZF_CCHC"/>
    <property type="match status" value="1"/>
</dbReference>
<evidence type="ECO:0000256" key="2">
    <source>
        <dbReference type="SAM" id="MobiDB-lite"/>
    </source>
</evidence>
<dbReference type="GO" id="GO:0008270">
    <property type="term" value="F:zinc ion binding"/>
    <property type="evidence" value="ECO:0007669"/>
    <property type="project" value="UniProtKB-KW"/>
</dbReference>
<keyword evidence="1" id="KW-0862">Zinc</keyword>
<proteinExistence type="predicted"/>
<gene>
    <name evidence="4" type="ORF">Acr_00g0082620</name>
</gene>
<dbReference type="InterPro" id="IPR001878">
    <property type="entry name" value="Znf_CCHC"/>
</dbReference>
<dbReference type="OrthoDB" id="1300414at2759"/>
<dbReference type="Gene3D" id="4.10.60.10">
    <property type="entry name" value="Zinc finger, CCHC-type"/>
    <property type="match status" value="1"/>
</dbReference>
<comment type="caution">
    <text evidence="4">The sequence shown here is derived from an EMBL/GenBank/DDBJ whole genome shotgun (WGS) entry which is preliminary data.</text>
</comment>
<accession>A0A7J0DX68</accession>
<organism evidence="4 5">
    <name type="scientific">Actinidia rufa</name>
    <dbReference type="NCBI Taxonomy" id="165716"/>
    <lineage>
        <taxon>Eukaryota</taxon>
        <taxon>Viridiplantae</taxon>
        <taxon>Streptophyta</taxon>
        <taxon>Embryophyta</taxon>
        <taxon>Tracheophyta</taxon>
        <taxon>Spermatophyta</taxon>
        <taxon>Magnoliopsida</taxon>
        <taxon>eudicotyledons</taxon>
        <taxon>Gunneridae</taxon>
        <taxon>Pentapetalae</taxon>
        <taxon>asterids</taxon>
        <taxon>Ericales</taxon>
        <taxon>Actinidiaceae</taxon>
        <taxon>Actinidia</taxon>
    </lineage>
</organism>
<keyword evidence="1" id="KW-0479">Metal-binding</keyword>
<dbReference type="Pfam" id="PF00098">
    <property type="entry name" value="zf-CCHC"/>
    <property type="match status" value="1"/>
</dbReference>
<dbReference type="EMBL" id="BJWL01000408">
    <property type="protein sequence ID" value="GFS42926.1"/>
    <property type="molecule type" value="Genomic_DNA"/>
</dbReference>
<dbReference type="InterPro" id="IPR036875">
    <property type="entry name" value="Znf_CCHC_sf"/>
</dbReference>
<dbReference type="GO" id="GO:0003676">
    <property type="term" value="F:nucleic acid binding"/>
    <property type="evidence" value="ECO:0007669"/>
    <property type="project" value="InterPro"/>
</dbReference>
<protein>
    <recommendedName>
        <fullName evidence="3">CCHC-type domain-containing protein</fullName>
    </recommendedName>
</protein>
<feature type="compositionally biased region" description="Basic residues" evidence="2">
    <location>
        <begin position="1"/>
        <end position="21"/>
    </location>
</feature>
<dbReference type="SUPFAM" id="SSF57756">
    <property type="entry name" value="Retrovirus zinc finger-like domains"/>
    <property type="match status" value="1"/>
</dbReference>
<keyword evidence="1" id="KW-0863">Zinc-finger</keyword>
<dbReference type="Proteomes" id="UP000585474">
    <property type="component" value="Unassembled WGS sequence"/>
</dbReference>
<dbReference type="PANTHER" id="PTHR34482">
    <property type="entry name" value="DNA DAMAGE-INDUCIBLE PROTEIN 1-LIKE"/>
    <property type="match status" value="1"/>
</dbReference>
<dbReference type="AlphaFoldDB" id="A0A7J0DX68"/>
<reference evidence="5" key="1">
    <citation type="submission" date="2019-07" db="EMBL/GenBank/DDBJ databases">
        <title>De Novo Assembly of kiwifruit Actinidia rufa.</title>
        <authorList>
            <person name="Sugita-Konishi S."/>
            <person name="Sato K."/>
            <person name="Mori E."/>
            <person name="Abe Y."/>
            <person name="Kisaki G."/>
            <person name="Hamano K."/>
            <person name="Suezawa K."/>
            <person name="Otani M."/>
            <person name="Fukuda T."/>
            <person name="Manabe T."/>
            <person name="Gomi K."/>
            <person name="Tabuchi M."/>
            <person name="Akimitsu K."/>
            <person name="Kataoka I."/>
        </authorList>
    </citation>
    <scope>NUCLEOTIDE SEQUENCE [LARGE SCALE GENOMIC DNA]</scope>
    <source>
        <strain evidence="5">cv. Fuchu</strain>
    </source>
</reference>
<dbReference type="SMART" id="SM00343">
    <property type="entry name" value="ZnF_C2HC"/>
    <property type="match status" value="2"/>
</dbReference>
<name>A0A7J0DX68_9ERIC</name>
<dbReference type="PANTHER" id="PTHR34482:SF36">
    <property type="entry name" value="RETROTRANSPOSON GAG DOMAIN-CONTAINING PROTEIN"/>
    <property type="match status" value="1"/>
</dbReference>
<evidence type="ECO:0000259" key="3">
    <source>
        <dbReference type="PROSITE" id="PS50158"/>
    </source>
</evidence>
<evidence type="ECO:0000313" key="5">
    <source>
        <dbReference type="Proteomes" id="UP000585474"/>
    </source>
</evidence>